<sequence>MRPKVSIIVPVFNVEQYLNRCIDSILSQSLFDIEVIAINDGSTDKSSKILHEYQTVDQRVIVIDQTNKGVSAARNKGLQIARGEYIGFVDPDDWIQKDMYAQMYNTAMEQDTDIVMCSYIREFGSHSKEKQFPLSHLESFRGNELNKLMLRRLIGPLEKEISNPEYLDAWGTVWTKLYRSEVIQDNDITFTDLNAIGTNEDSLFNINAFFHAQSFTFIDSPYYHYWRANSSSVTTGYKPNLIIQWNSLYEIIDDFIVTNDLTEEYEKALTNRVCLNTLGLGLNNISRRNNVNVFRKIRQIKSILNNTRLKNSFIDFDIKQFPIHWKLFYCFAKYRFATGFFTMLLVIEGLRKATR</sequence>
<dbReference type="PANTHER" id="PTHR22916:SF51">
    <property type="entry name" value="GLYCOSYLTRANSFERASE EPSH-RELATED"/>
    <property type="match status" value="1"/>
</dbReference>
<feature type="domain" description="Glycosyltransferase 2-like" evidence="4">
    <location>
        <begin position="6"/>
        <end position="132"/>
    </location>
</feature>
<evidence type="ECO:0000313" key="6">
    <source>
        <dbReference type="Proteomes" id="UP000281498"/>
    </source>
</evidence>
<proteinExistence type="inferred from homology"/>
<dbReference type="InterPro" id="IPR029044">
    <property type="entry name" value="Nucleotide-diphossugar_trans"/>
</dbReference>
<name>A0A3A9K9W7_9BACI</name>
<dbReference type="CDD" id="cd00761">
    <property type="entry name" value="Glyco_tranf_GTA_type"/>
    <property type="match status" value="1"/>
</dbReference>
<evidence type="ECO:0000259" key="4">
    <source>
        <dbReference type="Pfam" id="PF00535"/>
    </source>
</evidence>
<dbReference type="OrthoDB" id="396512at2"/>
<comment type="caution">
    <text evidence="5">The sequence shown here is derived from an EMBL/GenBank/DDBJ whole genome shotgun (WGS) entry which is preliminary data.</text>
</comment>
<evidence type="ECO:0000313" key="5">
    <source>
        <dbReference type="EMBL" id="RKL66433.1"/>
    </source>
</evidence>
<protein>
    <submittedName>
        <fullName evidence="5">Glycosyl transferase family 2</fullName>
    </submittedName>
</protein>
<evidence type="ECO:0000256" key="2">
    <source>
        <dbReference type="ARBA" id="ARBA00022676"/>
    </source>
</evidence>
<accession>A0A3A9K9W7</accession>
<keyword evidence="2" id="KW-0328">Glycosyltransferase</keyword>
<organism evidence="5 6">
    <name type="scientific">Salipaludibacillus neizhouensis</name>
    <dbReference type="NCBI Taxonomy" id="885475"/>
    <lineage>
        <taxon>Bacteria</taxon>
        <taxon>Bacillati</taxon>
        <taxon>Bacillota</taxon>
        <taxon>Bacilli</taxon>
        <taxon>Bacillales</taxon>
        <taxon>Bacillaceae</taxon>
    </lineage>
</organism>
<dbReference type="InterPro" id="IPR001173">
    <property type="entry name" value="Glyco_trans_2-like"/>
</dbReference>
<evidence type="ECO:0000256" key="1">
    <source>
        <dbReference type="ARBA" id="ARBA00006739"/>
    </source>
</evidence>
<dbReference type="Gene3D" id="3.90.550.10">
    <property type="entry name" value="Spore Coat Polysaccharide Biosynthesis Protein SpsA, Chain A"/>
    <property type="match status" value="1"/>
</dbReference>
<dbReference type="RefSeq" id="WP_110939217.1">
    <property type="nucleotide sequence ID" value="NZ_KZ614148.1"/>
</dbReference>
<dbReference type="AlphaFoldDB" id="A0A3A9K9W7"/>
<evidence type="ECO:0000256" key="3">
    <source>
        <dbReference type="ARBA" id="ARBA00022679"/>
    </source>
</evidence>
<keyword evidence="6" id="KW-1185">Reference proteome</keyword>
<gene>
    <name evidence="5" type="ORF">CR203_16205</name>
</gene>
<dbReference type="EMBL" id="PDOE01000007">
    <property type="protein sequence ID" value="RKL66433.1"/>
    <property type="molecule type" value="Genomic_DNA"/>
</dbReference>
<dbReference type="Proteomes" id="UP000281498">
    <property type="component" value="Unassembled WGS sequence"/>
</dbReference>
<comment type="similarity">
    <text evidence="1">Belongs to the glycosyltransferase 2 family.</text>
</comment>
<dbReference type="SUPFAM" id="SSF53448">
    <property type="entry name" value="Nucleotide-diphospho-sugar transferases"/>
    <property type="match status" value="1"/>
</dbReference>
<reference evidence="5 6" key="1">
    <citation type="submission" date="2017-10" db="EMBL/GenBank/DDBJ databases">
        <title>Bacillus sp. nov., a halophilic bacterium isolated from a Keqin Lake.</title>
        <authorList>
            <person name="Wang H."/>
        </authorList>
    </citation>
    <scope>NUCLEOTIDE SEQUENCE [LARGE SCALE GENOMIC DNA]</scope>
    <source>
        <strain evidence="5 6">KCTC 13187</strain>
    </source>
</reference>
<dbReference type="GO" id="GO:0016757">
    <property type="term" value="F:glycosyltransferase activity"/>
    <property type="evidence" value="ECO:0007669"/>
    <property type="project" value="UniProtKB-KW"/>
</dbReference>
<dbReference type="PANTHER" id="PTHR22916">
    <property type="entry name" value="GLYCOSYLTRANSFERASE"/>
    <property type="match status" value="1"/>
</dbReference>
<keyword evidence="3 5" id="KW-0808">Transferase</keyword>
<dbReference type="Pfam" id="PF00535">
    <property type="entry name" value="Glycos_transf_2"/>
    <property type="match status" value="1"/>
</dbReference>